<comment type="caution">
    <text evidence="9">The sequence shown here is derived from an EMBL/GenBank/DDBJ whole genome shotgun (WGS) entry which is preliminary data.</text>
</comment>
<dbReference type="Pfam" id="PF18044">
    <property type="entry name" value="zf-CCCH_4"/>
    <property type="match status" value="1"/>
</dbReference>
<feature type="domain" description="C3H1-type" evidence="7">
    <location>
        <begin position="29"/>
        <end position="57"/>
    </location>
</feature>
<evidence type="ECO:0000313" key="10">
    <source>
        <dbReference type="Proteomes" id="UP000494206"/>
    </source>
</evidence>
<evidence type="ECO:0000256" key="1">
    <source>
        <dbReference type="ARBA" id="ARBA00022723"/>
    </source>
</evidence>
<protein>
    <recommendedName>
        <fullName evidence="11">C3H1-type domain-containing protein</fullName>
    </recommendedName>
</protein>
<evidence type="ECO:0000313" key="9">
    <source>
        <dbReference type="EMBL" id="CAB3411295.1"/>
    </source>
</evidence>
<dbReference type="PROSITE" id="PS50103">
    <property type="entry name" value="ZF_C3H1"/>
    <property type="match status" value="1"/>
</dbReference>
<dbReference type="InterPro" id="IPR041367">
    <property type="entry name" value="Znf-CCCH_4"/>
</dbReference>
<dbReference type="Proteomes" id="UP000494206">
    <property type="component" value="Unassembled WGS sequence"/>
</dbReference>
<feature type="compositionally biased region" description="Basic and acidic residues" evidence="6">
    <location>
        <begin position="282"/>
        <end position="298"/>
    </location>
</feature>
<keyword evidence="10" id="KW-1185">Reference proteome</keyword>
<dbReference type="GO" id="GO:0008270">
    <property type="term" value="F:zinc ion binding"/>
    <property type="evidence" value="ECO:0007669"/>
    <property type="project" value="UniProtKB-KW"/>
</dbReference>
<evidence type="ECO:0000259" key="7">
    <source>
        <dbReference type="PROSITE" id="PS50103"/>
    </source>
</evidence>
<feature type="compositionally biased region" description="Basic and acidic residues" evidence="6">
    <location>
        <begin position="541"/>
        <end position="550"/>
    </location>
</feature>
<accession>A0A8S1FBR0</accession>
<dbReference type="EMBL" id="CADEPM010000013">
    <property type="protein sequence ID" value="CAB3411295.1"/>
    <property type="molecule type" value="Genomic_DNA"/>
</dbReference>
<keyword evidence="2 4" id="KW-0863">Zinc-finger</keyword>
<evidence type="ECO:0000259" key="8">
    <source>
        <dbReference type="PROSITE" id="PS51266"/>
    </source>
</evidence>
<keyword evidence="1 5" id="KW-0479">Metal-binding</keyword>
<evidence type="ECO:0000256" key="3">
    <source>
        <dbReference type="ARBA" id="ARBA00022833"/>
    </source>
</evidence>
<reference evidence="9 10" key="1">
    <citation type="submission" date="2020-04" db="EMBL/GenBank/DDBJ databases">
        <authorList>
            <person name="Laetsch R D."/>
            <person name="Stevens L."/>
            <person name="Kumar S."/>
            <person name="Blaxter L. M."/>
        </authorList>
    </citation>
    <scope>NUCLEOTIDE SEQUENCE [LARGE SCALE GENOMIC DNA]</scope>
</reference>
<dbReference type="PROSITE" id="PS51266">
    <property type="entry name" value="ZF_CHY"/>
    <property type="match status" value="1"/>
</dbReference>
<feature type="zinc finger region" description="C3H1-type" evidence="5">
    <location>
        <begin position="29"/>
        <end position="57"/>
    </location>
</feature>
<feature type="compositionally biased region" description="Basic residues" evidence="6">
    <location>
        <begin position="18"/>
        <end position="27"/>
    </location>
</feature>
<organism evidence="9 10">
    <name type="scientific">Caenorhabditis bovis</name>
    <dbReference type="NCBI Taxonomy" id="2654633"/>
    <lineage>
        <taxon>Eukaryota</taxon>
        <taxon>Metazoa</taxon>
        <taxon>Ecdysozoa</taxon>
        <taxon>Nematoda</taxon>
        <taxon>Chromadorea</taxon>
        <taxon>Rhabditida</taxon>
        <taxon>Rhabditina</taxon>
        <taxon>Rhabditomorpha</taxon>
        <taxon>Rhabditoidea</taxon>
        <taxon>Rhabditidae</taxon>
        <taxon>Peloderinae</taxon>
        <taxon>Caenorhabditis</taxon>
    </lineage>
</organism>
<dbReference type="InterPro" id="IPR037274">
    <property type="entry name" value="Znf_CHY_sf"/>
</dbReference>
<evidence type="ECO:0000256" key="2">
    <source>
        <dbReference type="ARBA" id="ARBA00022771"/>
    </source>
</evidence>
<feature type="region of interest" description="Disordered" evidence="6">
    <location>
        <begin position="261"/>
        <end position="300"/>
    </location>
</feature>
<dbReference type="InterPro" id="IPR008913">
    <property type="entry name" value="Znf_CHY"/>
</dbReference>
<gene>
    <name evidence="9" type="ORF">CBOVIS_LOCUS12702</name>
</gene>
<keyword evidence="3 5" id="KW-0862">Zinc</keyword>
<dbReference type="SUPFAM" id="SSF90229">
    <property type="entry name" value="CCCH zinc finger"/>
    <property type="match status" value="1"/>
</dbReference>
<evidence type="ECO:0008006" key="11">
    <source>
        <dbReference type="Google" id="ProtNLM"/>
    </source>
</evidence>
<evidence type="ECO:0000256" key="6">
    <source>
        <dbReference type="SAM" id="MobiDB-lite"/>
    </source>
</evidence>
<feature type="region of interest" description="Disordered" evidence="6">
    <location>
        <begin position="534"/>
        <end position="587"/>
    </location>
</feature>
<dbReference type="InterPro" id="IPR036855">
    <property type="entry name" value="Znf_CCCH_sf"/>
</dbReference>
<sequence>MEAAPKKGLGAGAPSHRREYRKFRKPAKPNPQVSCKFFMTPDGCKFGEKCRFGHDQRIDNVEGIENLSLEEKPSSSVGIFYPPVVTQPQKAAIPPILKLTKAELGSEQQKNLRDAEIAFFKKRYRHCKIENNETGTTISFKYETTDPEWIFELKTIHFSIHLQYSHPIEPPFAFLPEESNNCIPEIAREYISQIVNEAFKEKYELFAKRDAFENIGKNLIKWLDHSLFEIFVAGLKQTKFTIQAEAIGMKLYMPKKAAEPVTEKQEERISEENESQNQKNNENSKSEAENNKGTDEKSPFIPVDHLPIDVVLNWKNLSGNVGTIKPVCLKIITKCLRCSTERDTEKINYGEHHKSWCHECHALIELSIATIRFRGNIDECFGEDRQIAASIPKPKKLVETRSHIQEGQSLPDLGACEHYKKSYRWFRFPCCGKLYPCDTCHEKATNGEHEMKVANRIVCGHCSKEQAFVKNQPCAGCGEGTTRKKTSFWEGGKGCRDPTRMNKNDAHKFVNSKKKTVPKSKMFHIWVLIKRSSSRPTSPRFSDERKKDESSSESDDADDNNHGNAIGGANQEQNAVIDSLSVVDNKH</sequence>
<dbReference type="Pfam" id="PF05495">
    <property type="entry name" value="zf-CHY"/>
    <property type="match status" value="1"/>
</dbReference>
<evidence type="ECO:0000256" key="5">
    <source>
        <dbReference type="PROSITE-ProRule" id="PRU00723"/>
    </source>
</evidence>
<dbReference type="SUPFAM" id="SSF161219">
    <property type="entry name" value="CHY zinc finger-like"/>
    <property type="match status" value="1"/>
</dbReference>
<dbReference type="AlphaFoldDB" id="A0A8S1FBR0"/>
<name>A0A8S1FBR0_9PELO</name>
<feature type="compositionally biased region" description="Basic and acidic residues" evidence="6">
    <location>
        <begin position="261"/>
        <end position="271"/>
    </location>
</feature>
<feature type="region of interest" description="Disordered" evidence="6">
    <location>
        <begin position="1"/>
        <end position="28"/>
    </location>
</feature>
<proteinExistence type="predicted"/>
<dbReference type="InterPro" id="IPR000571">
    <property type="entry name" value="Znf_CCCH"/>
</dbReference>
<feature type="domain" description="CHY-type" evidence="8">
    <location>
        <begin position="409"/>
        <end position="479"/>
    </location>
</feature>
<evidence type="ECO:0000256" key="4">
    <source>
        <dbReference type="PROSITE-ProRule" id="PRU00601"/>
    </source>
</evidence>
<dbReference type="OrthoDB" id="411372at2759"/>
<dbReference type="Gene3D" id="2.30.30.1190">
    <property type="match status" value="1"/>
</dbReference>